<evidence type="ECO:0000313" key="3">
    <source>
        <dbReference type="Proteomes" id="UP000233551"/>
    </source>
</evidence>
<reference evidence="2 3" key="1">
    <citation type="submission" date="2017-11" db="EMBL/GenBank/DDBJ databases">
        <title>De-novo sequencing of pomegranate (Punica granatum L.) genome.</title>
        <authorList>
            <person name="Akparov Z."/>
            <person name="Amiraslanov A."/>
            <person name="Hajiyeva S."/>
            <person name="Abbasov M."/>
            <person name="Kaur K."/>
            <person name="Hamwieh A."/>
            <person name="Solovyev V."/>
            <person name="Salamov A."/>
            <person name="Braich B."/>
            <person name="Kosarev P."/>
            <person name="Mahmoud A."/>
            <person name="Hajiyev E."/>
            <person name="Babayeva S."/>
            <person name="Izzatullayeva V."/>
            <person name="Mammadov A."/>
            <person name="Mammadov A."/>
            <person name="Sharifova S."/>
            <person name="Ojaghi J."/>
            <person name="Eynullazada K."/>
            <person name="Bayramov B."/>
            <person name="Abdulazimova A."/>
            <person name="Shahmuradov I."/>
        </authorList>
    </citation>
    <scope>NUCLEOTIDE SEQUENCE [LARGE SCALE GENOMIC DNA]</scope>
    <source>
        <strain evidence="3">cv. AG2017</strain>
        <tissue evidence="2">Leaf</tissue>
    </source>
</reference>
<dbReference type="AlphaFoldDB" id="A0A2I0IBH0"/>
<accession>A0A2I0IBH0</accession>
<feature type="region of interest" description="Disordered" evidence="1">
    <location>
        <begin position="53"/>
        <end position="77"/>
    </location>
</feature>
<dbReference type="EMBL" id="PGOL01003403">
    <property type="protein sequence ID" value="PKI41338.1"/>
    <property type="molecule type" value="Genomic_DNA"/>
</dbReference>
<keyword evidence="3" id="KW-1185">Reference proteome</keyword>
<comment type="caution">
    <text evidence="2">The sequence shown here is derived from an EMBL/GenBank/DDBJ whole genome shotgun (WGS) entry which is preliminary data.</text>
</comment>
<name>A0A2I0IBH0_PUNGR</name>
<proteinExistence type="predicted"/>
<protein>
    <submittedName>
        <fullName evidence="2">Uncharacterized protein</fullName>
    </submittedName>
</protein>
<evidence type="ECO:0000256" key="1">
    <source>
        <dbReference type="SAM" id="MobiDB-lite"/>
    </source>
</evidence>
<dbReference type="Proteomes" id="UP000233551">
    <property type="component" value="Unassembled WGS sequence"/>
</dbReference>
<feature type="compositionally biased region" description="Polar residues" evidence="1">
    <location>
        <begin position="67"/>
        <end position="77"/>
    </location>
</feature>
<gene>
    <name evidence="2" type="ORF">CRG98_038272</name>
</gene>
<evidence type="ECO:0000313" key="2">
    <source>
        <dbReference type="EMBL" id="PKI41338.1"/>
    </source>
</evidence>
<sequence>MKTPFPNGLSLSLSLKTRSACSSSSTRSGALGQRILQLRAVVVDPPLSLSKQLSHTAAPSIPLSRPATVQSRRSSFS</sequence>
<organism evidence="2 3">
    <name type="scientific">Punica granatum</name>
    <name type="common">Pomegranate</name>
    <dbReference type="NCBI Taxonomy" id="22663"/>
    <lineage>
        <taxon>Eukaryota</taxon>
        <taxon>Viridiplantae</taxon>
        <taxon>Streptophyta</taxon>
        <taxon>Embryophyta</taxon>
        <taxon>Tracheophyta</taxon>
        <taxon>Spermatophyta</taxon>
        <taxon>Magnoliopsida</taxon>
        <taxon>eudicotyledons</taxon>
        <taxon>Gunneridae</taxon>
        <taxon>Pentapetalae</taxon>
        <taxon>rosids</taxon>
        <taxon>malvids</taxon>
        <taxon>Myrtales</taxon>
        <taxon>Lythraceae</taxon>
        <taxon>Punica</taxon>
    </lineage>
</organism>